<keyword evidence="8" id="KW-1185">Reference proteome</keyword>
<dbReference type="SUPFAM" id="SSF55068">
    <property type="entry name" value="Peptide methionine sulfoxide reductase"/>
    <property type="match status" value="1"/>
</dbReference>
<dbReference type="NCBIfam" id="TIGR00401">
    <property type="entry name" value="msrA"/>
    <property type="match status" value="1"/>
</dbReference>
<dbReference type="InterPro" id="IPR002569">
    <property type="entry name" value="Met_Sox_Rdtase_MsrA_dom"/>
</dbReference>
<evidence type="ECO:0000313" key="8">
    <source>
        <dbReference type="Proteomes" id="UP000431269"/>
    </source>
</evidence>
<dbReference type="PANTHER" id="PTHR43774">
    <property type="entry name" value="PEPTIDE METHIONINE SULFOXIDE REDUCTASE"/>
    <property type="match status" value="1"/>
</dbReference>
<evidence type="ECO:0000256" key="3">
    <source>
        <dbReference type="ARBA" id="ARBA00048782"/>
    </source>
</evidence>
<gene>
    <name evidence="4 7" type="primary">msrA</name>
    <name evidence="7" type="ORF">DSM104635_00941</name>
</gene>
<evidence type="ECO:0000256" key="5">
    <source>
        <dbReference type="SAM" id="SignalP"/>
    </source>
</evidence>
<reference evidence="8" key="1">
    <citation type="submission" date="2019-12" db="EMBL/GenBank/DDBJ databases">
        <title>Complete genome of Terracaulis silvestris 0127_4.</title>
        <authorList>
            <person name="Vieira S."/>
            <person name="Riedel T."/>
            <person name="Sproer C."/>
            <person name="Pascual J."/>
            <person name="Boedeker C."/>
            <person name="Overmann J."/>
        </authorList>
    </citation>
    <scope>NUCLEOTIDE SEQUENCE [LARGE SCALE GENOMIC DNA]</scope>
    <source>
        <strain evidence="8">0127_4</strain>
    </source>
</reference>
<keyword evidence="1 4" id="KW-0560">Oxidoreductase</keyword>
<organism evidence="7 8">
    <name type="scientific">Terricaulis silvestris</name>
    <dbReference type="NCBI Taxonomy" id="2686094"/>
    <lineage>
        <taxon>Bacteria</taxon>
        <taxon>Pseudomonadati</taxon>
        <taxon>Pseudomonadota</taxon>
        <taxon>Alphaproteobacteria</taxon>
        <taxon>Caulobacterales</taxon>
        <taxon>Caulobacteraceae</taxon>
        <taxon>Terricaulis</taxon>
    </lineage>
</organism>
<dbReference type="InterPro" id="IPR036509">
    <property type="entry name" value="Met_Sox_Rdtase_MsrA_sf"/>
</dbReference>
<comment type="function">
    <text evidence="4">Has an important function as a repair enzyme for proteins that have been inactivated by oxidation. Catalyzes the reversible oxidation-reduction of methionine sulfoxide in proteins to methionine.</text>
</comment>
<dbReference type="AlphaFoldDB" id="A0A6I6MH47"/>
<feature type="chain" id="PRO_5026125651" description="Peptide methionine sulfoxide reductase MsrA" evidence="5">
    <location>
        <begin position="25"/>
        <end position="201"/>
    </location>
</feature>
<protein>
    <recommendedName>
        <fullName evidence="4">Peptide methionine sulfoxide reductase MsrA</fullName>
        <shortName evidence="4">Protein-methionine-S-oxide reductase</shortName>
        <ecNumber evidence="4">1.8.4.11</ecNumber>
    </recommendedName>
    <alternativeName>
        <fullName evidence="4">Peptide-methionine (S)-S-oxide reductase</fullName>
        <shortName evidence="4">Peptide Met(O) reductase</shortName>
    </alternativeName>
</protein>
<proteinExistence type="inferred from homology"/>
<evidence type="ECO:0000259" key="6">
    <source>
        <dbReference type="Pfam" id="PF01625"/>
    </source>
</evidence>
<name>A0A6I6MH47_9CAUL</name>
<comment type="similarity">
    <text evidence="4">Belongs to the MsrA Met sulfoxide reductase family.</text>
</comment>
<evidence type="ECO:0000256" key="4">
    <source>
        <dbReference type="HAMAP-Rule" id="MF_01401"/>
    </source>
</evidence>
<comment type="catalytic activity">
    <reaction evidence="2 4">
        <text>L-methionyl-[protein] + [thioredoxin]-disulfide + H2O = L-methionyl-(S)-S-oxide-[protein] + [thioredoxin]-dithiol</text>
        <dbReference type="Rhea" id="RHEA:14217"/>
        <dbReference type="Rhea" id="RHEA-COMP:10698"/>
        <dbReference type="Rhea" id="RHEA-COMP:10700"/>
        <dbReference type="Rhea" id="RHEA-COMP:12313"/>
        <dbReference type="Rhea" id="RHEA-COMP:12315"/>
        <dbReference type="ChEBI" id="CHEBI:15377"/>
        <dbReference type="ChEBI" id="CHEBI:16044"/>
        <dbReference type="ChEBI" id="CHEBI:29950"/>
        <dbReference type="ChEBI" id="CHEBI:44120"/>
        <dbReference type="ChEBI" id="CHEBI:50058"/>
        <dbReference type="EC" id="1.8.4.11"/>
    </reaction>
</comment>
<feature type="domain" description="Peptide methionine sulphoxide reductase MsrA" evidence="6">
    <location>
        <begin position="37"/>
        <end position="183"/>
    </location>
</feature>
<dbReference type="Gene3D" id="3.30.1060.10">
    <property type="entry name" value="Peptide methionine sulphoxide reductase MsrA"/>
    <property type="match status" value="1"/>
</dbReference>
<evidence type="ECO:0000313" key="7">
    <source>
        <dbReference type="EMBL" id="QGZ94125.1"/>
    </source>
</evidence>
<sequence length="201" mass="22430">MIRRTLIASLLFLIACSPTEPATAQPSPPPPTGAVQEAVFAGGCFWCMEHDMGAIPGVVEVMSGYTGGTNANPTYENHPGHYEAVRVRFDSSRISYRQLVDRYWRYTDPTDASGQFCDRGSSYRPAIFVTPAQRADAEASKAAVITSGRVNGRVITPVLDLGPFTEAEEYHRDYARRNAMQYQLYRTGCGRDARLREVWRR</sequence>
<dbReference type="KEGG" id="tsv:DSM104635_00941"/>
<dbReference type="Pfam" id="PF01625">
    <property type="entry name" value="PMSR"/>
    <property type="match status" value="1"/>
</dbReference>
<dbReference type="EMBL" id="CP047045">
    <property type="protein sequence ID" value="QGZ94125.1"/>
    <property type="molecule type" value="Genomic_DNA"/>
</dbReference>
<feature type="signal peptide" evidence="5">
    <location>
        <begin position="1"/>
        <end position="24"/>
    </location>
</feature>
<dbReference type="Proteomes" id="UP000431269">
    <property type="component" value="Chromosome"/>
</dbReference>
<dbReference type="PROSITE" id="PS51257">
    <property type="entry name" value="PROKAR_LIPOPROTEIN"/>
    <property type="match status" value="1"/>
</dbReference>
<feature type="active site" evidence="4">
    <location>
        <position position="44"/>
    </location>
</feature>
<evidence type="ECO:0000256" key="1">
    <source>
        <dbReference type="ARBA" id="ARBA00023002"/>
    </source>
</evidence>
<evidence type="ECO:0000256" key="2">
    <source>
        <dbReference type="ARBA" id="ARBA00047806"/>
    </source>
</evidence>
<keyword evidence="5" id="KW-0732">Signal</keyword>
<dbReference type="HAMAP" id="MF_01401">
    <property type="entry name" value="MsrA"/>
    <property type="match status" value="1"/>
</dbReference>
<dbReference type="PANTHER" id="PTHR43774:SF1">
    <property type="entry name" value="PEPTIDE METHIONINE SULFOXIDE REDUCTASE MSRA 2"/>
    <property type="match status" value="1"/>
</dbReference>
<dbReference type="GO" id="GO:0008113">
    <property type="term" value="F:peptide-methionine (S)-S-oxide reductase activity"/>
    <property type="evidence" value="ECO:0007669"/>
    <property type="project" value="UniProtKB-UniRule"/>
</dbReference>
<dbReference type="EC" id="1.8.4.11" evidence="4"/>
<comment type="catalytic activity">
    <reaction evidence="3 4">
        <text>[thioredoxin]-disulfide + L-methionine + H2O = L-methionine (S)-S-oxide + [thioredoxin]-dithiol</text>
        <dbReference type="Rhea" id="RHEA:19993"/>
        <dbReference type="Rhea" id="RHEA-COMP:10698"/>
        <dbReference type="Rhea" id="RHEA-COMP:10700"/>
        <dbReference type="ChEBI" id="CHEBI:15377"/>
        <dbReference type="ChEBI" id="CHEBI:29950"/>
        <dbReference type="ChEBI" id="CHEBI:50058"/>
        <dbReference type="ChEBI" id="CHEBI:57844"/>
        <dbReference type="ChEBI" id="CHEBI:58772"/>
        <dbReference type="EC" id="1.8.4.11"/>
    </reaction>
</comment>
<accession>A0A6I6MH47</accession>